<comment type="caution">
    <text evidence="1">The sequence shown here is derived from an EMBL/GenBank/DDBJ whole genome shotgun (WGS) entry which is preliminary data.</text>
</comment>
<evidence type="ECO:0000313" key="1">
    <source>
        <dbReference type="EMBL" id="MFB9951808.1"/>
    </source>
</evidence>
<dbReference type="Proteomes" id="UP001589692">
    <property type="component" value="Unassembled WGS sequence"/>
</dbReference>
<gene>
    <name evidence="1" type="ORF">ACFFP0_23410</name>
</gene>
<name>A0ABV6AQ24_9HYPH</name>
<organism evidence="1 2">
    <name type="scientific">Rhizobium puerariae</name>
    <dbReference type="NCBI Taxonomy" id="1585791"/>
    <lineage>
        <taxon>Bacteria</taxon>
        <taxon>Pseudomonadati</taxon>
        <taxon>Pseudomonadota</taxon>
        <taxon>Alphaproteobacteria</taxon>
        <taxon>Hyphomicrobiales</taxon>
        <taxon>Rhizobiaceae</taxon>
        <taxon>Rhizobium/Agrobacterium group</taxon>
        <taxon>Rhizobium</taxon>
    </lineage>
</organism>
<dbReference type="RefSeq" id="WP_377264621.1">
    <property type="nucleotide sequence ID" value="NZ_JBHMAA010000028.1"/>
</dbReference>
<reference evidence="1 2" key="1">
    <citation type="submission" date="2024-09" db="EMBL/GenBank/DDBJ databases">
        <authorList>
            <person name="Sun Q."/>
            <person name="Mori K."/>
        </authorList>
    </citation>
    <scope>NUCLEOTIDE SEQUENCE [LARGE SCALE GENOMIC DNA]</scope>
    <source>
        <strain evidence="1 2">TBRC 4938</strain>
    </source>
</reference>
<evidence type="ECO:0000313" key="2">
    <source>
        <dbReference type="Proteomes" id="UP001589692"/>
    </source>
</evidence>
<dbReference type="EMBL" id="JBHMAA010000028">
    <property type="protein sequence ID" value="MFB9951808.1"/>
    <property type="molecule type" value="Genomic_DNA"/>
</dbReference>
<protein>
    <submittedName>
        <fullName evidence="1">Uncharacterized protein</fullName>
    </submittedName>
</protein>
<keyword evidence="2" id="KW-1185">Reference proteome</keyword>
<proteinExistence type="predicted"/>
<accession>A0ABV6AQ24</accession>
<sequence>MNRTSSASHNLPLAAAMGLLALGVSGAAFYGWLRFGSSILLSLGETGLSWCL</sequence>